<keyword evidence="4" id="KW-1185">Reference proteome</keyword>
<evidence type="ECO:0000313" key="4">
    <source>
        <dbReference type="Proteomes" id="UP001151760"/>
    </source>
</evidence>
<feature type="region of interest" description="Disordered" evidence="1">
    <location>
        <begin position="1"/>
        <end position="27"/>
    </location>
</feature>
<reference evidence="3" key="2">
    <citation type="submission" date="2022-01" db="EMBL/GenBank/DDBJ databases">
        <authorList>
            <person name="Yamashiro T."/>
            <person name="Shiraishi A."/>
            <person name="Satake H."/>
            <person name="Nakayama K."/>
        </authorList>
    </citation>
    <scope>NUCLEOTIDE SEQUENCE</scope>
</reference>
<name>A0ABQ5CZS9_9ASTR</name>
<comment type="caution">
    <text evidence="3">The sequence shown here is derived from an EMBL/GenBank/DDBJ whole genome shotgun (WGS) entry which is preliminary data.</text>
</comment>
<reference evidence="3" key="1">
    <citation type="journal article" date="2022" name="Int. J. Mol. Sci.">
        <title>Draft Genome of Tanacetum Coccineum: Genomic Comparison of Closely Related Tanacetum-Family Plants.</title>
        <authorList>
            <person name="Yamashiro T."/>
            <person name="Shiraishi A."/>
            <person name="Nakayama K."/>
            <person name="Satake H."/>
        </authorList>
    </citation>
    <scope>NUCLEOTIDE SEQUENCE</scope>
</reference>
<sequence length="383" mass="42666">MHAGPNGDGGETASPIPRSMKLDVPKFSGTDPDRRIFSITEYFTLLSTPVDQRLRVVGLNLEGDAAKWFRWMTRNNLITTWDGFLESVQNRFGPCEYEDPQGAFSKILQKGAVAQYQGEFEKLLYRVTDVSDGLLISFYISGLKPTIQLELLVSKPTSLGDAFALARVTEARLDGRRVSIVSQATTVASGGRSQRTQSSRISAATSQPAAMVSQSVKPPWRREQLSKGLCFNCDNLWVYGHKCPGKVMTDEEEDMEPVTEAIQEDALKGGDISILNSLVGYGSPRRVTLDIQRLPMDVDLYVLTRKGPDIILGTEQVVNLSKDEHEGGRPPEEATWEWLSEFQEAYPSYHLEDKVIYEGEKNVMPGLPRSNQEDQVQAQARMA</sequence>
<feature type="domain" description="Ty3 transposon capsid-like protein" evidence="2">
    <location>
        <begin position="52"/>
        <end position="173"/>
    </location>
</feature>
<organism evidence="3 4">
    <name type="scientific">Tanacetum coccineum</name>
    <dbReference type="NCBI Taxonomy" id="301880"/>
    <lineage>
        <taxon>Eukaryota</taxon>
        <taxon>Viridiplantae</taxon>
        <taxon>Streptophyta</taxon>
        <taxon>Embryophyta</taxon>
        <taxon>Tracheophyta</taxon>
        <taxon>Spermatophyta</taxon>
        <taxon>Magnoliopsida</taxon>
        <taxon>eudicotyledons</taxon>
        <taxon>Gunneridae</taxon>
        <taxon>Pentapetalae</taxon>
        <taxon>asterids</taxon>
        <taxon>campanulids</taxon>
        <taxon>Asterales</taxon>
        <taxon>Asteraceae</taxon>
        <taxon>Asteroideae</taxon>
        <taxon>Anthemideae</taxon>
        <taxon>Anthemidinae</taxon>
        <taxon>Tanacetum</taxon>
    </lineage>
</organism>
<dbReference type="Pfam" id="PF19259">
    <property type="entry name" value="Ty3_capsid"/>
    <property type="match status" value="1"/>
</dbReference>
<gene>
    <name evidence="3" type="ORF">Tco_0910649</name>
</gene>
<evidence type="ECO:0000256" key="1">
    <source>
        <dbReference type="SAM" id="MobiDB-lite"/>
    </source>
</evidence>
<feature type="region of interest" description="Disordered" evidence="1">
    <location>
        <begin position="363"/>
        <end position="383"/>
    </location>
</feature>
<evidence type="ECO:0000313" key="3">
    <source>
        <dbReference type="EMBL" id="GJT30374.1"/>
    </source>
</evidence>
<protein>
    <submittedName>
        <fullName evidence="3">Ty3-gypsy retrotransposon protein</fullName>
    </submittedName>
</protein>
<accession>A0ABQ5CZS9</accession>
<dbReference type="InterPro" id="IPR045358">
    <property type="entry name" value="Ty3_capsid"/>
</dbReference>
<feature type="compositionally biased region" description="Polar residues" evidence="1">
    <location>
        <begin position="369"/>
        <end position="383"/>
    </location>
</feature>
<evidence type="ECO:0000259" key="2">
    <source>
        <dbReference type="Pfam" id="PF19259"/>
    </source>
</evidence>
<proteinExistence type="predicted"/>
<dbReference type="Proteomes" id="UP001151760">
    <property type="component" value="Unassembled WGS sequence"/>
</dbReference>
<dbReference type="EMBL" id="BQNB010014620">
    <property type="protein sequence ID" value="GJT30374.1"/>
    <property type="molecule type" value="Genomic_DNA"/>
</dbReference>
<feature type="compositionally biased region" description="Gly residues" evidence="1">
    <location>
        <begin position="1"/>
        <end position="10"/>
    </location>
</feature>